<protein>
    <recommendedName>
        <fullName evidence="3">Ig-like domain-containing protein</fullName>
    </recommendedName>
</protein>
<dbReference type="Proteomes" id="UP000683310">
    <property type="component" value="Chromosome"/>
</dbReference>
<reference evidence="1 2" key="1">
    <citation type="submission" date="2021-04" db="EMBL/GenBank/DDBJ databases">
        <title>Nocardia tengchongensis.</title>
        <authorList>
            <person name="Zhuang k."/>
            <person name="Ran Y."/>
            <person name="Li W."/>
        </authorList>
    </citation>
    <scope>NUCLEOTIDE SEQUENCE [LARGE SCALE GENOMIC DNA]</scope>
    <source>
        <strain evidence="1 2">CFH S0057</strain>
    </source>
</reference>
<evidence type="ECO:0000313" key="1">
    <source>
        <dbReference type="EMBL" id="QVI24535.1"/>
    </source>
</evidence>
<evidence type="ECO:0008006" key="3">
    <source>
        <dbReference type="Google" id="ProtNLM"/>
    </source>
</evidence>
<accession>A0ABX8D282</accession>
<proteinExistence type="predicted"/>
<evidence type="ECO:0000313" key="2">
    <source>
        <dbReference type="Proteomes" id="UP000683310"/>
    </source>
</evidence>
<gene>
    <name evidence="1" type="ORF">KHQ06_18540</name>
</gene>
<keyword evidence="2" id="KW-1185">Reference proteome</keyword>
<name>A0ABX8D282_9NOCA</name>
<sequence>MSEQKTRARRLGMGVTTFGAVAGTIILAAPQAGAWPTGLEVSGTSHNVGCSYTLTASIDVDRLLSVAFRDNGSELPGSPVTPSLLSGKVTINWTPSTAGKHTLTVTQTLISKSIDVDVAPANPLTSTGSVGCGLSGGSSNLIPSLSGLLPSISG</sequence>
<dbReference type="EMBL" id="CP074371">
    <property type="protein sequence ID" value="QVI24535.1"/>
    <property type="molecule type" value="Genomic_DNA"/>
</dbReference>
<dbReference type="RefSeq" id="WP_213560597.1">
    <property type="nucleotide sequence ID" value="NZ_JBFAJM010000008.1"/>
</dbReference>
<dbReference type="GeneID" id="300992447"/>
<organism evidence="1 2">
    <name type="scientific">Nocardia tengchongensis</name>
    <dbReference type="NCBI Taxonomy" id="2055889"/>
    <lineage>
        <taxon>Bacteria</taxon>
        <taxon>Bacillati</taxon>
        <taxon>Actinomycetota</taxon>
        <taxon>Actinomycetes</taxon>
        <taxon>Mycobacteriales</taxon>
        <taxon>Nocardiaceae</taxon>
        <taxon>Nocardia</taxon>
    </lineage>
</organism>